<comment type="similarity">
    <text evidence="4">Belongs to the NAD(P)-dependent epimerase/dehydratase family.</text>
</comment>
<keyword evidence="16" id="KW-1185">Reference proteome</keyword>
<keyword evidence="9" id="KW-0413">Isomerase</keyword>
<evidence type="ECO:0000256" key="12">
    <source>
        <dbReference type="SAM" id="Phobius"/>
    </source>
</evidence>
<feature type="signal peptide" evidence="13">
    <location>
        <begin position="1"/>
        <end position="27"/>
    </location>
</feature>
<evidence type="ECO:0000256" key="5">
    <source>
        <dbReference type="ARBA" id="ARBA00013189"/>
    </source>
</evidence>
<evidence type="ECO:0000256" key="8">
    <source>
        <dbReference type="ARBA" id="ARBA00023144"/>
    </source>
</evidence>
<dbReference type="Pfam" id="PF01370">
    <property type="entry name" value="Epimerase"/>
    <property type="match status" value="1"/>
</dbReference>
<dbReference type="InterPro" id="IPR019546">
    <property type="entry name" value="TAT_signal_bac_arc"/>
</dbReference>
<evidence type="ECO:0000256" key="7">
    <source>
        <dbReference type="ARBA" id="ARBA00023027"/>
    </source>
</evidence>
<gene>
    <name evidence="15" type="ORF">H8K55_07345</name>
</gene>
<evidence type="ECO:0000256" key="1">
    <source>
        <dbReference type="ARBA" id="ARBA00000083"/>
    </source>
</evidence>
<evidence type="ECO:0000256" key="9">
    <source>
        <dbReference type="ARBA" id="ARBA00023235"/>
    </source>
</evidence>
<evidence type="ECO:0000256" key="13">
    <source>
        <dbReference type="SAM" id="SignalP"/>
    </source>
</evidence>
<protein>
    <recommendedName>
        <fullName evidence="6">UDP-glucose 4-epimerase</fullName>
        <ecNumber evidence="5">5.1.3.2</ecNumber>
    </recommendedName>
    <alternativeName>
        <fullName evidence="11">Galactowaldenase</fullName>
    </alternativeName>
    <alternativeName>
        <fullName evidence="10">UDP-galactose 4-epimerase</fullName>
    </alternativeName>
</protein>
<proteinExistence type="inferred from homology"/>
<dbReference type="SUPFAM" id="SSF51735">
    <property type="entry name" value="NAD(P)-binding Rossmann-fold domains"/>
    <property type="match status" value="1"/>
</dbReference>
<comment type="pathway">
    <text evidence="3">Carbohydrate metabolism; galactose metabolism.</text>
</comment>
<dbReference type="Gene3D" id="3.40.50.720">
    <property type="entry name" value="NAD(P)-binding Rossmann-like Domain"/>
    <property type="match status" value="2"/>
</dbReference>
<dbReference type="RefSeq" id="WP_186941423.1">
    <property type="nucleotide sequence ID" value="NZ_JACOGA010000005.1"/>
</dbReference>
<evidence type="ECO:0000313" key="15">
    <source>
        <dbReference type="EMBL" id="MBC3873394.1"/>
    </source>
</evidence>
<comment type="catalytic activity">
    <reaction evidence="1">
        <text>UDP-alpha-D-glucose = UDP-alpha-D-galactose</text>
        <dbReference type="Rhea" id="RHEA:22168"/>
        <dbReference type="ChEBI" id="CHEBI:58885"/>
        <dbReference type="ChEBI" id="CHEBI:66914"/>
        <dbReference type="EC" id="5.1.3.2"/>
    </reaction>
</comment>
<dbReference type="PANTHER" id="PTHR43725:SF47">
    <property type="entry name" value="UDP-GLUCOSE 4-EPIMERASE"/>
    <property type="match status" value="1"/>
</dbReference>
<evidence type="ECO:0000256" key="11">
    <source>
        <dbReference type="ARBA" id="ARBA00033067"/>
    </source>
</evidence>
<evidence type="ECO:0000256" key="3">
    <source>
        <dbReference type="ARBA" id="ARBA00004947"/>
    </source>
</evidence>
<evidence type="ECO:0000256" key="6">
    <source>
        <dbReference type="ARBA" id="ARBA00018569"/>
    </source>
</evidence>
<dbReference type="InterPro" id="IPR001509">
    <property type="entry name" value="Epimerase_deHydtase"/>
</dbReference>
<keyword evidence="12" id="KW-1133">Transmembrane helix</keyword>
<dbReference type="InterPro" id="IPR036291">
    <property type="entry name" value="NAD(P)-bd_dom_sf"/>
</dbReference>
<dbReference type="InterPro" id="IPR006311">
    <property type="entry name" value="TAT_signal"/>
</dbReference>
<feature type="domain" description="NAD-dependent epimerase/dehydratase" evidence="14">
    <location>
        <begin position="140"/>
        <end position="263"/>
    </location>
</feature>
<keyword evidence="8" id="KW-0299">Galactose metabolism</keyword>
<feature type="chain" id="PRO_5046657176" description="UDP-glucose 4-epimerase" evidence="13">
    <location>
        <begin position="28"/>
        <end position="387"/>
    </location>
</feature>
<evidence type="ECO:0000313" key="16">
    <source>
        <dbReference type="Proteomes" id="UP000624279"/>
    </source>
</evidence>
<organism evidence="15 16">
    <name type="scientific">Undibacterium flavidum</name>
    <dbReference type="NCBI Taxonomy" id="2762297"/>
    <lineage>
        <taxon>Bacteria</taxon>
        <taxon>Pseudomonadati</taxon>
        <taxon>Pseudomonadota</taxon>
        <taxon>Betaproteobacteria</taxon>
        <taxon>Burkholderiales</taxon>
        <taxon>Oxalobacteraceae</taxon>
        <taxon>Undibacterium</taxon>
    </lineage>
</organism>
<evidence type="ECO:0000259" key="14">
    <source>
        <dbReference type="Pfam" id="PF01370"/>
    </source>
</evidence>
<dbReference type="EMBL" id="JACOGA010000005">
    <property type="protein sequence ID" value="MBC3873394.1"/>
    <property type="molecule type" value="Genomic_DNA"/>
</dbReference>
<dbReference type="PANTHER" id="PTHR43725">
    <property type="entry name" value="UDP-GLUCOSE 4-EPIMERASE"/>
    <property type="match status" value="1"/>
</dbReference>
<dbReference type="EC" id="5.1.3.2" evidence="5"/>
<comment type="caution">
    <text evidence="15">The sequence shown here is derived from an EMBL/GenBank/DDBJ whole genome shotgun (WGS) entry which is preliminary data.</text>
</comment>
<keyword evidence="13" id="KW-0732">Signal</keyword>
<dbReference type="Pfam" id="PF10518">
    <property type="entry name" value="TAT_signal"/>
    <property type="match status" value="1"/>
</dbReference>
<accession>A0ABR6Y9T6</accession>
<feature type="transmembrane region" description="Helical" evidence="12">
    <location>
        <begin position="53"/>
        <end position="72"/>
    </location>
</feature>
<reference evidence="15 16" key="1">
    <citation type="submission" date="2020-08" db="EMBL/GenBank/DDBJ databases">
        <title>Novel species isolated from subtropical streams in China.</title>
        <authorList>
            <person name="Lu H."/>
        </authorList>
    </citation>
    <scope>NUCLEOTIDE SEQUENCE [LARGE SCALE GENOMIC DNA]</scope>
    <source>
        <strain evidence="15 16">LX15W</strain>
    </source>
</reference>
<dbReference type="PROSITE" id="PS51318">
    <property type="entry name" value="TAT"/>
    <property type="match status" value="1"/>
</dbReference>
<keyword evidence="7" id="KW-0520">NAD</keyword>
<evidence type="ECO:0000256" key="10">
    <source>
        <dbReference type="ARBA" id="ARBA00031367"/>
    </source>
</evidence>
<evidence type="ECO:0000256" key="2">
    <source>
        <dbReference type="ARBA" id="ARBA00001911"/>
    </source>
</evidence>
<name>A0ABR6Y9T6_9BURK</name>
<keyword evidence="12" id="KW-0812">Transmembrane</keyword>
<evidence type="ECO:0000256" key="4">
    <source>
        <dbReference type="ARBA" id="ARBA00007637"/>
    </source>
</evidence>
<keyword evidence="8" id="KW-0119">Carbohydrate metabolism</keyword>
<comment type="cofactor">
    <cofactor evidence="2">
        <name>NAD(+)</name>
        <dbReference type="ChEBI" id="CHEBI:57540"/>
    </cofactor>
</comment>
<keyword evidence="12" id="KW-0472">Membrane</keyword>
<sequence length="387" mass="41962">MSNSRRQFIQMSAAAGAAVSVTGLANAAGLGAASAPFSAPFSAAQPATAPKRILVLGGTGFLGPAIVAVASARGHTLTLFNRGKTRPGLFPNIEKRQGDRDPNKGEGIKSLESGEWDAVIDDSGYYPRMVAASAQLLAPRVKQYIYISSISCYKEPVPMHGDEDTPLAVLSNPAVEEMGKNFENYGGLKAACEKAAEQAMPGKTTIVRPGYIVGPDDPSGRFTYWPVRFDQGGEIAVPGAPTDPFQIIDVRDLAEWLVLMVETQTVGKFNALGPEKTMPWGRVIEACKKATKATSNLSWIPSEFMAKQTDMEFPIWSPYFGDTKGFHTFSNARAVKAGMRFRPVEQTVNDTLAWYKTQLTEEKGRTKLAFSAEQEATILKRWKDAKA</sequence>
<dbReference type="Proteomes" id="UP000624279">
    <property type="component" value="Unassembled WGS sequence"/>
</dbReference>